<dbReference type="EMBL" id="CP007174">
    <property type="protein sequence ID" value="AIF82610.1"/>
    <property type="molecule type" value="Genomic_DNA"/>
</dbReference>
<accession>A0A075MN80</accession>
<evidence type="ECO:0000313" key="1">
    <source>
        <dbReference type="EMBL" id="AIF82610.1"/>
    </source>
</evidence>
<proteinExistence type="predicted"/>
<gene>
    <name evidence="1" type="ORF">NTE_00529</name>
</gene>
<dbReference type="GeneID" id="41596401"/>
<dbReference type="RefSeq" id="WP_148699548.1">
    <property type="nucleotide sequence ID" value="NZ_CP007174.1"/>
</dbReference>
<keyword evidence="2" id="KW-1185">Reference proteome</keyword>
<organism evidence="1 2">
    <name type="scientific">Candidatus Nitrososphaera evergladensis SR1</name>
    <dbReference type="NCBI Taxonomy" id="1459636"/>
    <lineage>
        <taxon>Archaea</taxon>
        <taxon>Nitrososphaerota</taxon>
        <taxon>Nitrososphaeria</taxon>
        <taxon>Nitrososphaerales</taxon>
        <taxon>Nitrososphaeraceae</taxon>
        <taxon>Nitrososphaera</taxon>
    </lineage>
</organism>
<protein>
    <submittedName>
        <fullName evidence="1">Uncharacterized protein</fullName>
    </submittedName>
</protein>
<dbReference type="KEGG" id="nev:NTE_00529"/>
<dbReference type="OrthoDB" id="5850at2157"/>
<evidence type="ECO:0000313" key="2">
    <source>
        <dbReference type="Proteomes" id="UP000028194"/>
    </source>
</evidence>
<sequence length="97" mass="11184">MAKIRVYKRNSTFIDLSDLVERIGSIGLAETLKKYYNPPFEHEAKSIVAGPSFMQYLNRVFKTQIAAGDILQFESGDHDKYFMFSLTGTWDEIIKLQ</sequence>
<reference evidence="1 2" key="1">
    <citation type="journal article" date="2014" name="PLoS ONE">
        <title>Genome Sequence of Candidatus Nitrososphaera evergladensis from Group I.1b Enriched from Everglades Soil Reveals Novel Genomic Features of the Ammonia-Oxidizing Archaea.</title>
        <authorList>
            <person name="Zhalnina K.V."/>
            <person name="Dias R."/>
            <person name="Leonard M.T."/>
            <person name="Dorr de Quadros P."/>
            <person name="Camargo F.A."/>
            <person name="Drew J.C."/>
            <person name="Farmerie W.G."/>
            <person name="Daroub S.H."/>
            <person name="Triplett E.W."/>
        </authorList>
    </citation>
    <scope>NUCLEOTIDE SEQUENCE [LARGE SCALE GENOMIC DNA]</scope>
    <source>
        <strain evidence="1 2">SR1</strain>
    </source>
</reference>
<name>A0A075MN80_9ARCH</name>
<dbReference type="AlphaFoldDB" id="A0A075MN80"/>
<dbReference type="Proteomes" id="UP000028194">
    <property type="component" value="Chromosome"/>
</dbReference>
<dbReference type="HOGENOM" id="CLU_2340286_0_0_2"/>